<evidence type="ECO:0000313" key="11">
    <source>
        <dbReference type="Proteomes" id="UP001142153"/>
    </source>
</evidence>
<dbReference type="InterPro" id="IPR005135">
    <property type="entry name" value="Endo/exonuclease/phosphatase"/>
</dbReference>
<dbReference type="CDD" id="cd09080">
    <property type="entry name" value="TDP2"/>
    <property type="match status" value="1"/>
</dbReference>
<dbReference type="Proteomes" id="UP001142153">
    <property type="component" value="Unassembled WGS sequence"/>
</dbReference>
<evidence type="ECO:0000256" key="4">
    <source>
        <dbReference type="ARBA" id="ARBA00022723"/>
    </source>
</evidence>
<evidence type="ECO:0000256" key="8">
    <source>
        <dbReference type="ARBA" id="ARBA00023204"/>
    </source>
</evidence>
<keyword evidence="8" id="KW-0234">DNA repair</keyword>
<comment type="caution">
    <text evidence="10">The sequence shown here is derived from an EMBL/GenBank/DDBJ whole genome shotgun (WGS) entry which is preliminary data.</text>
</comment>
<evidence type="ECO:0000256" key="2">
    <source>
        <dbReference type="ARBA" id="ARBA00001946"/>
    </source>
</evidence>
<dbReference type="GO" id="GO:0004519">
    <property type="term" value="F:endonuclease activity"/>
    <property type="evidence" value="ECO:0007669"/>
    <property type="project" value="UniProtKB-KW"/>
</dbReference>
<dbReference type="InterPro" id="IPR051547">
    <property type="entry name" value="TDP2-like"/>
</dbReference>
<evidence type="ECO:0000256" key="5">
    <source>
        <dbReference type="ARBA" id="ARBA00022763"/>
    </source>
</evidence>
<dbReference type="Gene3D" id="3.60.10.10">
    <property type="entry name" value="Endonuclease/exonuclease/phosphatase"/>
    <property type="match status" value="1"/>
</dbReference>
<proteinExistence type="predicted"/>
<comment type="cofactor">
    <cofactor evidence="1">
        <name>Mn(2+)</name>
        <dbReference type="ChEBI" id="CHEBI:29035"/>
    </cofactor>
</comment>
<dbReference type="PANTHER" id="PTHR15822:SF4">
    <property type="entry name" value="TYROSYL-DNA PHOSPHODIESTERASE 2"/>
    <property type="match status" value="1"/>
</dbReference>
<evidence type="ECO:0000259" key="9">
    <source>
        <dbReference type="Pfam" id="PF03372"/>
    </source>
</evidence>
<dbReference type="EMBL" id="JAPZPY010000011">
    <property type="protein sequence ID" value="MCZ8381514.1"/>
    <property type="molecule type" value="Genomic_DNA"/>
</dbReference>
<evidence type="ECO:0000256" key="3">
    <source>
        <dbReference type="ARBA" id="ARBA00022722"/>
    </source>
</evidence>
<sequence length="293" mass="33139">MRARRRLPVERFDAATGRWREVHAPAPVERDGLTVTTFNVWFDEHFADHRYRAMAALLCDAMPDVMVFQEVTPAALEVFLTQSWVREHYLASSITGADVGNYGMLLLTRVPVDGVTYTRLPTRLDRGYLRADLTVNGAALAVCCVHLDSGKRSARLRARQLRTLFRAVRGVDEAVLLGDFNMRDAENARITAPFTDVWPALRPGEDGFTEDTSINLMRYDSKNKHRHVRFDRVLVKGRRWHAVGIDLLGTRPVSEALPRVFPSDHFGVVCRLAHLPAAPARPSWWRRAGSRVG</sequence>
<organism evidence="10 11">
    <name type="scientific">Mycobacterium hippophais</name>
    <dbReference type="NCBI Taxonomy" id="3016340"/>
    <lineage>
        <taxon>Bacteria</taxon>
        <taxon>Bacillati</taxon>
        <taxon>Actinomycetota</taxon>
        <taxon>Actinomycetes</taxon>
        <taxon>Mycobacteriales</taxon>
        <taxon>Mycobacteriaceae</taxon>
        <taxon>Mycobacterium</taxon>
    </lineage>
</organism>
<accession>A0ABT4PY56</accession>
<dbReference type="InterPro" id="IPR036691">
    <property type="entry name" value="Endo/exonu/phosph_ase_sf"/>
</dbReference>
<evidence type="ECO:0000256" key="1">
    <source>
        <dbReference type="ARBA" id="ARBA00001936"/>
    </source>
</evidence>
<keyword evidence="10" id="KW-0255">Endonuclease</keyword>
<keyword evidence="11" id="KW-1185">Reference proteome</keyword>
<protein>
    <submittedName>
        <fullName evidence="10">Endonuclease/exonuclease/phosphatase family protein</fullName>
    </submittedName>
</protein>
<evidence type="ECO:0000313" key="10">
    <source>
        <dbReference type="EMBL" id="MCZ8381514.1"/>
    </source>
</evidence>
<evidence type="ECO:0000256" key="6">
    <source>
        <dbReference type="ARBA" id="ARBA00022801"/>
    </source>
</evidence>
<dbReference type="SUPFAM" id="SSF56219">
    <property type="entry name" value="DNase I-like"/>
    <property type="match status" value="1"/>
</dbReference>
<keyword evidence="4" id="KW-0479">Metal-binding</keyword>
<reference evidence="10" key="1">
    <citation type="submission" date="2022-12" db="EMBL/GenBank/DDBJ databases">
        <authorList>
            <person name="Deng Y."/>
            <person name="Zhang Y.-Q."/>
        </authorList>
    </citation>
    <scope>NUCLEOTIDE SEQUENCE</scope>
    <source>
        <strain evidence="10">CPCC 205372</strain>
    </source>
</reference>
<evidence type="ECO:0000256" key="7">
    <source>
        <dbReference type="ARBA" id="ARBA00022842"/>
    </source>
</evidence>
<keyword evidence="6" id="KW-0378">Hydrolase</keyword>
<dbReference type="PANTHER" id="PTHR15822">
    <property type="entry name" value="TRAF AND TNF RECEPTOR-ASSOCIATED PROTEIN"/>
    <property type="match status" value="1"/>
</dbReference>
<keyword evidence="3" id="KW-0540">Nuclease</keyword>
<dbReference type="Pfam" id="PF03372">
    <property type="entry name" value="Exo_endo_phos"/>
    <property type="match status" value="1"/>
</dbReference>
<keyword evidence="5" id="KW-0227">DNA damage</keyword>
<name>A0ABT4PY56_9MYCO</name>
<comment type="cofactor">
    <cofactor evidence="2">
        <name>Mg(2+)</name>
        <dbReference type="ChEBI" id="CHEBI:18420"/>
    </cofactor>
</comment>
<gene>
    <name evidence="10" type="ORF">O6P37_21820</name>
</gene>
<feature type="domain" description="Endonuclease/exonuclease/phosphatase" evidence="9">
    <location>
        <begin position="37"/>
        <end position="265"/>
    </location>
</feature>
<keyword evidence="7" id="KW-0460">Magnesium</keyword>
<dbReference type="RefSeq" id="WP_269896043.1">
    <property type="nucleotide sequence ID" value="NZ_JAPZPY010000011.1"/>
</dbReference>